<evidence type="ECO:0008006" key="5">
    <source>
        <dbReference type="Google" id="ProtNLM"/>
    </source>
</evidence>
<sequence>MILYHTPGSCSAASLVALAESGLDYELRIVDANDRAEIADVNGWGRVPTLVLESGVILTETVAILSYVADRVPGRHLLPPPASVERAQTLSFLALLASTVHIAFRPVLRPDRLATNLQAQADVRSTGVLMLDSVLGRLEREIVGEASVLPTGFSLCDAYAMVFAQWSRRPQIRNLIQATPRLHAVGRAVQARPAVAAALGAMPDYGDR</sequence>
<dbReference type="KEGG" id="sphk:SKP52_13090"/>
<dbReference type="HOGENOM" id="CLU_011226_6_1_5"/>
<evidence type="ECO:0000259" key="2">
    <source>
        <dbReference type="PROSITE" id="PS50405"/>
    </source>
</evidence>
<name>A0A0A7PHC0_9SPHN</name>
<evidence type="ECO:0000313" key="3">
    <source>
        <dbReference type="EMBL" id="AJA09506.1"/>
    </source>
</evidence>
<dbReference type="Pfam" id="PF13409">
    <property type="entry name" value="GST_N_2"/>
    <property type="match status" value="1"/>
</dbReference>
<dbReference type="PANTHER" id="PTHR44051">
    <property type="entry name" value="GLUTATHIONE S-TRANSFERASE-RELATED"/>
    <property type="match status" value="1"/>
</dbReference>
<organism evidence="3 4">
    <name type="scientific">Sphingopyxis fribergensis</name>
    <dbReference type="NCBI Taxonomy" id="1515612"/>
    <lineage>
        <taxon>Bacteria</taxon>
        <taxon>Pseudomonadati</taxon>
        <taxon>Pseudomonadota</taxon>
        <taxon>Alphaproteobacteria</taxon>
        <taxon>Sphingomonadales</taxon>
        <taxon>Sphingomonadaceae</taxon>
        <taxon>Sphingopyxis</taxon>
    </lineage>
</organism>
<dbReference type="OrthoDB" id="7583243at2"/>
<dbReference type="InterPro" id="IPR036282">
    <property type="entry name" value="Glutathione-S-Trfase_C_sf"/>
</dbReference>
<dbReference type="InterPro" id="IPR036249">
    <property type="entry name" value="Thioredoxin-like_sf"/>
</dbReference>
<dbReference type="InterPro" id="IPR010987">
    <property type="entry name" value="Glutathione-S-Trfase_C-like"/>
</dbReference>
<dbReference type="Gene3D" id="3.40.30.10">
    <property type="entry name" value="Glutaredoxin"/>
    <property type="match status" value="1"/>
</dbReference>
<evidence type="ECO:0000313" key="4">
    <source>
        <dbReference type="Proteomes" id="UP000030907"/>
    </source>
</evidence>
<dbReference type="STRING" id="1515612.SKP52_13090"/>
<dbReference type="RefSeq" id="WP_039575273.1">
    <property type="nucleotide sequence ID" value="NZ_CP009122.1"/>
</dbReference>
<dbReference type="PANTHER" id="PTHR44051:SF8">
    <property type="entry name" value="GLUTATHIONE S-TRANSFERASE GSTA"/>
    <property type="match status" value="1"/>
</dbReference>
<reference evidence="3 4" key="1">
    <citation type="journal article" date="2015" name="Int. J. Syst. Evol. Microbiol.">
        <title>Description of Sphingopyxis fribergensis sp. nov. - a soil bacterium with the ability to degrade styrene and phenylacetic acid.</title>
        <authorList>
            <person name="Oelschlagel M."/>
            <person name="Ruckert C."/>
            <person name="Kalinowski J."/>
            <person name="Schmidt G."/>
            <person name="Schlomann M."/>
            <person name="Tischler D."/>
        </authorList>
    </citation>
    <scope>NUCLEOTIDE SEQUENCE [LARGE SCALE GENOMIC DNA]</scope>
    <source>
        <strain evidence="3 4">Kp5.2</strain>
    </source>
</reference>
<feature type="domain" description="GST N-terminal" evidence="1">
    <location>
        <begin position="1"/>
        <end position="76"/>
    </location>
</feature>
<dbReference type="Proteomes" id="UP000030907">
    <property type="component" value="Chromosome"/>
</dbReference>
<dbReference type="Gene3D" id="1.20.1050.10">
    <property type="match status" value="1"/>
</dbReference>
<gene>
    <name evidence="3" type="ORF">SKP52_13090</name>
</gene>
<evidence type="ECO:0000259" key="1">
    <source>
        <dbReference type="PROSITE" id="PS50404"/>
    </source>
</evidence>
<dbReference type="SUPFAM" id="SSF47616">
    <property type="entry name" value="GST C-terminal domain-like"/>
    <property type="match status" value="1"/>
</dbReference>
<keyword evidence="4" id="KW-1185">Reference proteome</keyword>
<feature type="domain" description="GST C-terminal" evidence="2">
    <location>
        <begin position="82"/>
        <end position="208"/>
    </location>
</feature>
<dbReference type="PROSITE" id="PS50405">
    <property type="entry name" value="GST_CTER"/>
    <property type="match status" value="1"/>
</dbReference>
<dbReference type="SFLD" id="SFLDS00019">
    <property type="entry name" value="Glutathione_Transferase_(cytos"/>
    <property type="match status" value="1"/>
</dbReference>
<dbReference type="EMBL" id="CP009122">
    <property type="protein sequence ID" value="AJA09506.1"/>
    <property type="molecule type" value="Genomic_DNA"/>
</dbReference>
<dbReference type="InterPro" id="IPR040079">
    <property type="entry name" value="Glutathione_S-Trfase"/>
</dbReference>
<dbReference type="PROSITE" id="PS50404">
    <property type="entry name" value="GST_NTER"/>
    <property type="match status" value="1"/>
</dbReference>
<dbReference type="InterPro" id="IPR004045">
    <property type="entry name" value="Glutathione_S-Trfase_N"/>
</dbReference>
<proteinExistence type="predicted"/>
<dbReference type="CDD" id="cd03057">
    <property type="entry name" value="GST_N_Beta"/>
    <property type="match status" value="1"/>
</dbReference>
<protein>
    <recommendedName>
        <fullName evidence="5">Glutathione S-transferase</fullName>
    </recommendedName>
</protein>
<accession>A0A0A7PHC0</accession>
<dbReference type="SUPFAM" id="SSF52833">
    <property type="entry name" value="Thioredoxin-like"/>
    <property type="match status" value="1"/>
</dbReference>
<dbReference type="AlphaFoldDB" id="A0A0A7PHC0"/>